<dbReference type="Pfam" id="PF01725">
    <property type="entry name" value="Ham1p_like"/>
    <property type="match status" value="1"/>
</dbReference>
<dbReference type="OrthoDB" id="6288734at2759"/>
<dbReference type="PANTHER" id="PTHR11067:SF9">
    <property type="entry name" value="INOSINE TRIPHOSPHATE PYROPHOSPHATASE"/>
    <property type="match status" value="1"/>
</dbReference>
<keyword evidence="2" id="KW-0378">Hydrolase</keyword>
<proteinExistence type="inferred from homology"/>
<gene>
    <name evidence="4" type="ORF">TrST_g5802</name>
</gene>
<dbReference type="InterPro" id="IPR002637">
    <property type="entry name" value="RdgB/HAM1"/>
</dbReference>
<dbReference type="EMBL" id="BRXY01000433">
    <property type="protein sequence ID" value="GMH94702.1"/>
    <property type="molecule type" value="Genomic_DNA"/>
</dbReference>
<evidence type="ECO:0000256" key="2">
    <source>
        <dbReference type="ARBA" id="ARBA00022801"/>
    </source>
</evidence>
<dbReference type="PANTHER" id="PTHR11067">
    <property type="entry name" value="INOSINE TRIPHOSPHATE PYROPHOSPHATASE/HAM1 PROTEIN"/>
    <property type="match status" value="1"/>
</dbReference>
<dbReference type="GO" id="GO:0005737">
    <property type="term" value="C:cytoplasm"/>
    <property type="evidence" value="ECO:0007669"/>
    <property type="project" value="TreeGrafter"/>
</dbReference>
<dbReference type="InterPro" id="IPR029001">
    <property type="entry name" value="ITPase-like_fam"/>
</dbReference>
<reference evidence="5" key="1">
    <citation type="journal article" date="2023" name="Commun. Biol.">
        <title>Genome analysis of Parmales, the sister group of diatoms, reveals the evolutionary specialization of diatoms from phago-mixotrophs to photoautotrophs.</title>
        <authorList>
            <person name="Ban H."/>
            <person name="Sato S."/>
            <person name="Yoshikawa S."/>
            <person name="Yamada K."/>
            <person name="Nakamura Y."/>
            <person name="Ichinomiya M."/>
            <person name="Sato N."/>
            <person name="Blanc-Mathieu R."/>
            <person name="Endo H."/>
            <person name="Kuwata A."/>
            <person name="Ogata H."/>
        </authorList>
    </citation>
    <scope>NUCLEOTIDE SEQUENCE [LARGE SCALE GENOMIC DNA]</scope>
    <source>
        <strain evidence="5">NIES 3701</strain>
    </source>
</reference>
<dbReference type="CDD" id="cd00515">
    <property type="entry name" value="HAM1"/>
    <property type="match status" value="1"/>
</dbReference>
<dbReference type="AlphaFoldDB" id="A0A9W7BVX3"/>
<protein>
    <submittedName>
        <fullName evidence="4">Uncharacterized protein</fullName>
    </submittedName>
</protein>
<name>A0A9W7BVX3_9STRA</name>
<organism evidence="4 5">
    <name type="scientific">Triparma strigata</name>
    <dbReference type="NCBI Taxonomy" id="1606541"/>
    <lineage>
        <taxon>Eukaryota</taxon>
        <taxon>Sar</taxon>
        <taxon>Stramenopiles</taxon>
        <taxon>Ochrophyta</taxon>
        <taxon>Bolidophyceae</taxon>
        <taxon>Parmales</taxon>
        <taxon>Triparmaceae</taxon>
        <taxon>Triparma</taxon>
    </lineage>
</organism>
<evidence type="ECO:0000313" key="5">
    <source>
        <dbReference type="Proteomes" id="UP001165085"/>
    </source>
</evidence>
<sequence>MLLLLLLSILLLDPSVSYTVNFVTGNEMKIREVTSIISQHFSTSSSSNYISLKHVPVDLPEIQSSDASVIPKHKAALGAQLSGGPCICEDTSLCIHALGGMPGPFIKFFQTSLGNNGLYKILEAYEDKSATAVCTLAFVPQVHGDPVVFQGVIEGRLVDPDDPDFHGSSSSQGFGWDSIFIPQGYDVPFSEMSLEEKCKISHRGEAVRQWASFMELNEEQLKEREKAGAMSTNSAPGLGHRGFNFMKDGKEIWEGPRGFQVK</sequence>
<dbReference type="Gene3D" id="3.90.950.10">
    <property type="match status" value="1"/>
</dbReference>
<dbReference type="Proteomes" id="UP001165085">
    <property type="component" value="Unassembled WGS sequence"/>
</dbReference>
<keyword evidence="5" id="KW-1185">Reference proteome</keyword>
<dbReference type="SUPFAM" id="SSF52972">
    <property type="entry name" value="ITPase-like"/>
    <property type="match status" value="1"/>
</dbReference>
<feature type="chain" id="PRO_5040897559" evidence="3">
    <location>
        <begin position="18"/>
        <end position="262"/>
    </location>
</feature>
<dbReference type="GO" id="GO:0009143">
    <property type="term" value="P:nucleoside triphosphate catabolic process"/>
    <property type="evidence" value="ECO:0007669"/>
    <property type="project" value="InterPro"/>
</dbReference>
<evidence type="ECO:0000313" key="4">
    <source>
        <dbReference type="EMBL" id="GMH94702.1"/>
    </source>
</evidence>
<dbReference type="GO" id="GO:0047429">
    <property type="term" value="F:nucleoside triphosphate diphosphatase activity"/>
    <property type="evidence" value="ECO:0007669"/>
    <property type="project" value="InterPro"/>
</dbReference>
<keyword evidence="3" id="KW-0732">Signal</keyword>
<accession>A0A9W7BVX3</accession>
<comment type="similarity">
    <text evidence="1">Belongs to the HAM1 NTPase family.</text>
</comment>
<evidence type="ECO:0000256" key="3">
    <source>
        <dbReference type="SAM" id="SignalP"/>
    </source>
</evidence>
<comment type="caution">
    <text evidence="4">The sequence shown here is derived from an EMBL/GenBank/DDBJ whole genome shotgun (WGS) entry which is preliminary data.</text>
</comment>
<evidence type="ECO:0000256" key="1">
    <source>
        <dbReference type="ARBA" id="ARBA00008023"/>
    </source>
</evidence>
<feature type="signal peptide" evidence="3">
    <location>
        <begin position="1"/>
        <end position="17"/>
    </location>
</feature>